<sequence>KICHHVGARSSGQDMDQARMPSPWSALDIDSASATNRVSFHAPGLTPCSDQNLTGILGRCIYSASIGTICIDCAIGHLTEPRMWSIPLSRPN</sequence>
<reference evidence="2" key="1">
    <citation type="submission" date="2014-05" db="EMBL/GenBank/DDBJ databases">
        <title>The transcriptome of the halophilic microalga Tetraselmis sp. GSL018 isolated from the Great Salt Lake, Utah.</title>
        <authorList>
            <person name="Jinkerson R.E."/>
            <person name="D'Adamo S."/>
            <person name="Posewitz M.C."/>
        </authorList>
    </citation>
    <scope>NUCLEOTIDE SEQUENCE</scope>
    <source>
        <strain evidence="2">GSL018</strain>
    </source>
</reference>
<evidence type="ECO:0000313" key="2">
    <source>
        <dbReference type="EMBL" id="JAC78654.1"/>
    </source>
</evidence>
<evidence type="ECO:0000256" key="1">
    <source>
        <dbReference type="SAM" id="MobiDB-lite"/>
    </source>
</evidence>
<organism evidence="2">
    <name type="scientific">Tetraselmis sp. GSL018</name>
    <dbReference type="NCBI Taxonomy" id="582737"/>
    <lineage>
        <taxon>Eukaryota</taxon>
        <taxon>Viridiplantae</taxon>
        <taxon>Chlorophyta</taxon>
        <taxon>core chlorophytes</taxon>
        <taxon>Chlorodendrophyceae</taxon>
        <taxon>Chlorodendrales</taxon>
        <taxon>Chlorodendraceae</taxon>
        <taxon>Tetraselmis</taxon>
    </lineage>
</organism>
<dbReference type="AlphaFoldDB" id="A0A061S6P4"/>
<feature type="region of interest" description="Disordered" evidence="1">
    <location>
        <begin position="1"/>
        <end position="23"/>
    </location>
</feature>
<accession>A0A061S6P4</accession>
<name>A0A061S6P4_9CHLO</name>
<gene>
    <name evidence="2" type="ORF">TSPGSL018_14630</name>
</gene>
<dbReference type="EMBL" id="GBEZ01006763">
    <property type="protein sequence ID" value="JAC78654.1"/>
    <property type="molecule type" value="Transcribed_RNA"/>
</dbReference>
<proteinExistence type="predicted"/>
<feature type="non-terminal residue" evidence="2">
    <location>
        <position position="1"/>
    </location>
</feature>
<protein>
    <submittedName>
        <fullName evidence="2">Uncharacterized protein</fullName>
    </submittedName>
</protein>